<feature type="compositionally biased region" description="Basic and acidic residues" evidence="2">
    <location>
        <begin position="224"/>
        <end position="242"/>
    </location>
</feature>
<dbReference type="InterPro" id="IPR012677">
    <property type="entry name" value="Nucleotide-bd_a/b_plait_sf"/>
</dbReference>
<dbReference type="SUPFAM" id="SSF54928">
    <property type="entry name" value="RNA-binding domain, RBD"/>
    <property type="match status" value="1"/>
</dbReference>
<evidence type="ECO:0000313" key="4">
    <source>
        <dbReference type="EMBL" id="CAH3014299.1"/>
    </source>
</evidence>
<dbReference type="InterPro" id="IPR000504">
    <property type="entry name" value="RRM_dom"/>
</dbReference>
<evidence type="ECO:0000259" key="3">
    <source>
        <dbReference type="PROSITE" id="PS50102"/>
    </source>
</evidence>
<sequence length="290" mass="34063">MSFDSKRGPPAIEGMTSLKVDNLTYRTTIGDLERVFSKYGDLGDVYIPRDRYKQESRGFAFVRFYERRDAEDAMDALHGKIIDGREIRVQMAKYGRPTDPYKPRNSNRQYRNSYSYSSRNRSRSRSPRRSYRRSRSRSPRRRSKSRSKSPRRSRYSNSRSPKRNESRSRSRSPRRKRSPSRSRSKSGSKPRQSRSRSQSKSRSRSPKNQKSRSRSKSPRQRRSLTPDRERNGASRDGDRDDGNLDGSNDDALLLCWRGDLNFHCSAWRGFFFFRRSLFILAVRGDSLVMP</sequence>
<evidence type="ECO:0000256" key="1">
    <source>
        <dbReference type="PROSITE-ProRule" id="PRU00176"/>
    </source>
</evidence>
<feature type="region of interest" description="Disordered" evidence="2">
    <location>
        <begin position="93"/>
        <end position="244"/>
    </location>
</feature>
<dbReference type="SMART" id="SM00360">
    <property type="entry name" value="RRM"/>
    <property type="match status" value="1"/>
</dbReference>
<proteinExistence type="predicted"/>
<keyword evidence="5" id="KW-1185">Reference proteome</keyword>
<dbReference type="InterPro" id="IPR050441">
    <property type="entry name" value="RBM"/>
</dbReference>
<feature type="compositionally biased region" description="Basic residues" evidence="2">
    <location>
        <begin position="120"/>
        <end position="154"/>
    </location>
</feature>
<dbReference type="Gene3D" id="3.30.70.330">
    <property type="match status" value="1"/>
</dbReference>
<dbReference type="PANTHER" id="PTHR48034">
    <property type="entry name" value="TRANSFORMER-2 SEX-DETERMINING PROTEIN-RELATED"/>
    <property type="match status" value="1"/>
</dbReference>
<gene>
    <name evidence="4" type="ORF">PEVE_00041695</name>
</gene>
<dbReference type="CDD" id="cd12311">
    <property type="entry name" value="RRM_SRSF2_SRSF8"/>
    <property type="match status" value="1"/>
</dbReference>
<feature type="domain" description="RRM" evidence="3">
    <location>
        <begin position="16"/>
        <end position="94"/>
    </location>
</feature>
<name>A0ABN8LH63_9CNID</name>
<feature type="compositionally biased region" description="Low complexity" evidence="2">
    <location>
        <begin position="103"/>
        <end position="119"/>
    </location>
</feature>
<organism evidence="4 5">
    <name type="scientific">Porites evermanni</name>
    <dbReference type="NCBI Taxonomy" id="104178"/>
    <lineage>
        <taxon>Eukaryota</taxon>
        <taxon>Metazoa</taxon>
        <taxon>Cnidaria</taxon>
        <taxon>Anthozoa</taxon>
        <taxon>Hexacorallia</taxon>
        <taxon>Scleractinia</taxon>
        <taxon>Fungiina</taxon>
        <taxon>Poritidae</taxon>
        <taxon>Porites</taxon>
    </lineage>
</organism>
<dbReference type="Proteomes" id="UP001159427">
    <property type="component" value="Unassembled WGS sequence"/>
</dbReference>
<reference evidence="4 5" key="1">
    <citation type="submission" date="2022-05" db="EMBL/GenBank/DDBJ databases">
        <authorList>
            <consortium name="Genoscope - CEA"/>
            <person name="William W."/>
        </authorList>
    </citation>
    <scope>NUCLEOTIDE SEQUENCE [LARGE SCALE GENOMIC DNA]</scope>
</reference>
<comment type="caution">
    <text evidence="4">The sequence shown here is derived from an EMBL/GenBank/DDBJ whole genome shotgun (WGS) entry which is preliminary data.</text>
</comment>
<evidence type="ECO:0000313" key="5">
    <source>
        <dbReference type="Proteomes" id="UP001159427"/>
    </source>
</evidence>
<accession>A0ABN8LH63</accession>
<keyword evidence="1" id="KW-0694">RNA-binding</keyword>
<feature type="compositionally biased region" description="Basic residues" evidence="2">
    <location>
        <begin position="169"/>
        <end position="222"/>
    </location>
</feature>
<dbReference type="EMBL" id="CALNXI010000008">
    <property type="protein sequence ID" value="CAH3014299.1"/>
    <property type="molecule type" value="Genomic_DNA"/>
</dbReference>
<evidence type="ECO:0000256" key="2">
    <source>
        <dbReference type="SAM" id="MobiDB-lite"/>
    </source>
</evidence>
<dbReference type="InterPro" id="IPR035979">
    <property type="entry name" value="RBD_domain_sf"/>
</dbReference>
<dbReference type="PROSITE" id="PS50102">
    <property type="entry name" value="RRM"/>
    <property type="match status" value="1"/>
</dbReference>
<protein>
    <recommendedName>
        <fullName evidence="3">RRM domain-containing protein</fullName>
    </recommendedName>
</protein>
<dbReference type="Pfam" id="PF00076">
    <property type="entry name" value="RRM_1"/>
    <property type="match status" value="1"/>
</dbReference>